<evidence type="ECO:0000256" key="1">
    <source>
        <dbReference type="ARBA" id="ARBA00004370"/>
    </source>
</evidence>
<accession>A0A3S4TKU3</accession>
<dbReference type="PANTHER" id="PTHR37042">
    <property type="entry name" value="OUTER MEMBRANE PROTEIN RV1973"/>
    <property type="match status" value="1"/>
</dbReference>
<protein>
    <submittedName>
        <fullName evidence="5">VirB8 protein</fullName>
    </submittedName>
</protein>
<keyword evidence="4" id="KW-1133">Transmembrane helix</keyword>
<dbReference type="PANTHER" id="PTHR37042:SF4">
    <property type="entry name" value="OUTER MEMBRANE PROTEIN RV1973"/>
    <property type="match status" value="1"/>
</dbReference>
<sequence length="237" mass="25164">MAVEPPENDQSAAAAALDPLNQAAAEEAEAQAALAEARANAARARAELLRRQAEAGVATQAGLEQPAPHPTAAARRSTATWAAIAVAAAALAVCGLVGFSAFMAWQQHSVDQERERHAEYAAVARQGVVNLMSLDFTNAEENVQRVIDSATGEFREEFEAQSEFLVESLEASKVITEVTVNSVAVESVAEESPVVLVAAESQATNAQDARKDPQRFRVAVTLARDGDELKIARVDFL</sequence>
<dbReference type="RefSeq" id="WP_235666393.1">
    <property type="nucleotide sequence ID" value="NZ_AP022604.1"/>
</dbReference>
<keyword evidence="2 4" id="KW-0472">Membrane</keyword>
<reference evidence="5 6" key="1">
    <citation type="submission" date="2018-12" db="EMBL/GenBank/DDBJ databases">
        <authorList>
            <consortium name="Pathogen Informatics"/>
        </authorList>
    </citation>
    <scope>NUCLEOTIDE SEQUENCE [LARGE SCALE GENOMIC DNA]</scope>
    <source>
        <strain evidence="5 6">NCTC10485</strain>
    </source>
</reference>
<keyword evidence="6" id="KW-1185">Reference proteome</keyword>
<gene>
    <name evidence="5" type="ORF">NCTC10485_01418</name>
</gene>
<comment type="subcellular location">
    <subcellularLocation>
        <location evidence="1">Membrane</location>
    </subcellularLocation>
</comment>
<proteinExistence type="predicted"/>
<name>A0A3S4TKU3_MYCCI</name>
<evidence type="ECO:0000313" key="6">
    <source>
        <dbReference type="Proteomes" id="UP000282551"/>
    </source>
</evidence>
<evidence type="ECO:0000313" key="5">
    <source>
        <dbReference type="EMBL" id="VEG47073.1"/>
    </source>
</evidence>
<feature type="coiled-coil region" evidence="3">
    <location>
        <begin position="20"/>
        <end position="54"/>
    </location>
</feature>
<dbReference type="Proteomes" id="UP000282551">
    <property type="component" value="Chromosome"/>
</dbReference>
<keyword evidence="3" id="KW-0175">Coiled coil</keyword>
<evidence type="ECO:0000256" key="2">
    <source>
        <dbReference type="ARBA" id="ARBA00023136"/>
    </source>
</evidence>
<evidence type="ECO:0000256" key="3">
    <source>
        <dbReference type="SAM" id="Coils"/>
    </source>
</evidence>
<keyword evidence="4" id="KW-0812">Transmembrane</keyword>
<feature type="transmembrane region" description="Helical" evidence="4">
    <location>
        <begin position="81"/>
        <end position="105"/>
    </location>
</feature>
<organism evidence="5 6">
    <name type="scientific">Mycolicibacterium chitae</name>
    <name type="common">Mycobacterium chitae</name>
    <dbReference type="NCBI Taxonomy" id="1792"/>
    <lineage>
        <taxon>Bacteria</taxon>
        <taxon>Bacillati</taxon>
        <taxon>Actinomycetota</taxon>
        <taxon>Actinomycetes</taxon>
        <taxon>Mycobacteriales</taxon>
        <taxon>Mycobacteriaceae</taxon>
        <taxon>Mycolicibacterium</taxon>
    </lineage>
</organism>
<evidence type="ECO:0000256" key="4">
    <source>
        <dbReference type="SAM" id="Phobius"/>
    </source>
</evidence>
<dbReference type="EMBL" id="LR134355">
    <property type="protein sequence ID" value="VEG47073.1"/>
    <property type="molecule type" value="Genomic_DNA"/>
</dbReference>
<dbReference type="AlphaFoldDB" id="A0A3S4TKU3"/>
<dbReference type="GO" id="GO:0016020">
    <property type="term" value="C:membrane"/>
    <property type="evidence" value="ECO:0007669"/>
    <property type="project" value="UniProtKB-SubCell"/>
</dbReference>